<dbReference type="Pfam" id="PF00096">
    <property type="entry name" value="zf-C2H2"/>
    <property type="match status" value="23"/>
</dbReference>
<feature type="compositionally biased region" description="Basic and acidic residues" evidence="15">
    <location>
        <begin position="873"/>
        <end position="884"/>
    </location>
</feature>
<dbReference type="PROSITE" id="PS50157">
    <property type="entry name" value="ZINC_FINGER_C2H2_2"/>
    <property type="match status" value="24"/>
</dbReference>
<dbReference type="Gene3D" id="6.10.140.140">
    <property type="match status" value="2"/>
</dbReference>
<dbReference type="SMART" id="SM00355">
    <property type="entry name" value="ZnF_C2H2"/>
    <property type="match status" value="24"/>
</dbReference>
<evidence type="ECO:0000256" key="13">
    <source>
        <dbReference type="ARBA" id="ARBA00023242"/>
    </source>
</evidence>
<dbReference type="Gene3D" id="3.30.160.60">
    <property type="entry name" value="Classic Zinc Finger"/>
    <property type="match status" value="24"/>
</dbReference>
<feature type="domain" description="C2H2-type" evidence="16">
    <location>
        <begin position="907"/>
        <end position="934"/>
    </location>
</feature>
<keyword evidence="13" id="KW-0539">Nucleus</keyword>
<feature type="domain" description="C2H2-type" evidence="16">
    <location>
        <begin position="1139"/>
        <end position="1166"/>
    </location>
</feature>
<comment type="function">
    <text evidence="1">May be involved in transcriptional regulation.</text>
</comment>
<feature type="domain" description="C2H2-type" evidence="16">
    <location>
        <begin position="935"/>
        <end position="962"/>
    </location>
</feature>
<dbReference type="GO" id="GO:0008270">
    <property type="term" value="F:zinc ion binding"/>
    <property type="evidence" value="ECO:0007669"/>
    <property type="project" value="UniProtKB-KW"/>
</dbReference>
<dbReference type="FunFam" id="3.30.160.60:FF:000060">
    <property type="entry name" value="zinc finger protein 436"/>
    <property type="match status" value="1"/>
</dbReference>
<evidence type="ECO:0000256" key="8">
    <source>
        <dbReference type="ARBA" id="ARBA00022833"/>
    </source>
</evidence>
<dbReference type="FunFam" id="3.30.160.60:FF:000247">
    <property type="entry name" value="Zinc finger protein 236"/>
    <property type="match status" value="1"/>
</dbReference>
<evidence type="ECO:0000313" key="18">
    <source>
        <dbReference type="EMBL" id="KAJ1120695.1"/>
    </source>
</evidence>
<dbReference type="FunFam" id="3.30.160.60:FF:000710">
    <property type="entry name" value="Zinc finger protein 768"/>
    <property type="match status" value="3"/>
</dbReference>
<feature type="domain" description="C2H2-type" evidence="16">
    <location>
        <begin position="1402"/>
        <end position="1429"/>
    </location>
</feature>
<feature type="domain" description="C2H2-type" evidence="16">
    <location>
        <begin position="318"/>
        <end position="345"/>
    </location>
</feature>
<feature type="domain" description="C2H2-type" evidence="16">
    <location>
        <begin position="375"/>
        <end position="402"/>
    </location>
</feature>
<dbReference type="GO" id="GO:0001228">
    <property type="term" value="F:DNA-binding transcription activator activity, RNA polymerase II-specific"/>
    <property type="evidence" value="ECO:0007669"/>
    <property type="project" value="TreeGrafter"/>
</dbReference>
<protein>
    <submittedName>
        <fullName evidence="18">Uncharacterized protein</fullName>
    </submittedName>
</protein>
<dbReference type="GO" id="GO:0005634">
    <property type="term" value="C:nucleus"/>
    <property type="evidence" value="ECO:0007669"/>
    <property type="project" value="UniProtKB-SubCell"/>
</dbReference>
<dbReference type="PROSITE" id="PS50805">
    <property type="entry name" value="KRAB"/>
    <property type="match status" value="2"/>
</dbReference>
<dbReference type="InterPro" id="IPR001909">
    <property type="entry name" value="KRAB"/>
</dbReference>
<feature type="domain" description="C2H2-type" evidence="16">
    <location>
        <begin position="573"/>
        <end position="600"/>
    </location>
</feature>
<feature type="domain" description="C2H2-type" evidence="16">
    <location>
        <begin position="403"/>
        <end position="430"/>
    </location>
</feature>
<dbReference type="Proteomes" id="UP001066276">
    <property type="component" value="Chromosome 8"/>
</dbReference>
<evidence type="ECO:0000313" key="19">
    <source>
        <dbReference type="Proteomes" id="UP001066276"/>
    </source>
</evidence>
<keyword evidence="4" id="KW-1017">Isopeptide bond</keyword>
<dbReference type="FunFam" id="3.30.160.60:FF:000624">
    <property type="entry name" value="zinc finger protein 697"/>
    <property type="match status" value="2"/>
</dbReference>
<dbReference type="FunFam" id="3.30.160.60:FF:000478">
    <property type="entry name" value="Zinc finger protein 133"/>
    <property type="match status" value="1"/>
</dbReference>
<feature type="region of interest" description="Disordered" evidence="15">
    <location>
        <begin position="656"/>
        <end position="736"/>
    </location>
</feature>
<comment type="subcellular location">
    <subcellularLocation>
        <location evidence="2">Nucleus</location>
    </subcellularLocation>
</comment>
<feature type="domain" description="C2H2-type" evidence="16">
    <location>
        <begin position="963"/>
        <end position="990"/>
    </location>
</feature>
<feature type="domain" description="KRAB" evidence="17">
    <location>
        <begin position="431"/>
        <end position="518"/>
    </location>
</feature>
<dbReference type="Pfam" id="PF01352">
    <property type="entry name" value="KRAB"/>
    <property type="match status" value="2"/>
</dbReference>
<dbReference type="FunFam" id="3.30.160.60:FF:001270">
    <property type="entry name" value="zinc finger protein 583 isoform X1"/>
    <property type="match status" value="1"/>
</dbReference>
<evidence type="ECO:0000256" key="3">
    <source>
        <dbReference type="ARBA" id="ARBA00006991"/>
    </source>
</evidence>
<keyword evidence="5" id="KW-0479">Metal-binding</keyword>
<evidence type="ECO:0000259" key="17">
    <source>
        <dbReference type="PROSITE" id="PS50805"/>
    </source>
</evidence>
<evidence type="ECO:0000256" key="6">
    <source>
        <dbReference type="ARBA" id="ARBA00022737"/>
    </source>
</evidence>
<evidence type="ECO:0000256" key="4">
    <source>
        <dbReference type="ARBA" id="ARBA00022499"/>
    </source>
</evidence>
<dbReference type="FunFam" id="3.30.160.60:FF:002343">
    <property type="entry name" value="Zinc finger protein 33A"/>
    <property type="match status" value="4"/>
</dbReference>
<keyword evidence="12" id="KW-0804">Transcription</keyword>
<feature type="domain" description="C2H2-type" evidence="16">
    <location>
        <begin position="828"/>
        <end position="855"/>
    </location>
</feature>
<feature type="domain" description="C2H2-type" evidence="16">
    <location>
        <begin position="991"/>
        <end position="1018"/>
    </location>
</feature>
<keyword evidence="8" id="KW-0862">Zinc</keyword>
<feature type="region of interest" description="Disordered" evidence="15">
    <location>
        <begin position="1297"/>
        <end position="1354"/>
    </location>
</feature>
<evidence type="ECO:0000256" key="7">
    <source>
        <dbReference type="ARBA" id="ARBA00022771"/>
    </source>
</evidence>
<feature type="domain" description="C2H2-type" evidence="16">
    <location>
        <begin position="1486"/>
        <end position="1513"/>
    </location>
</feature>
<feature type="region of interest" description="Disordered" evidence="15">
    <location>
        <begin position="860"/>
        <end position="885"/>
    </location>
</feature>
<dbReference type="FunFam" id="3.30.160.60:FF:002716">
    <property type="entry name" value="Zinc finger protein 212"/>
    <property type="match status" value="2"/>
</dbReference>
<evidence type="ECO:0000259" key="16">
    <source>
        <dbReference type="PROSITE" id="PS50157"/>
    </source>
</evidence>
<keyword evidence="9" id="KW-0832">Ubl conjugation</keyword>
<dbReference type="PROSITE" id="PS00028">
    <property type="entry name" value="ZINC_FINGER_C2H2_1"/>
    <property type="match status" value="24"/>
</dbReference>
<keyword evidence="19" id="KW-1185">Reference proteome</keyword>
<comment type="similarity">
    <text evidence="3">Belongs to the krueppel C2H2-type zinc-finger protein family.</text>
</comment>
<dbReference type="SUPFAM" id="SSF109640">
    <property type="entry name" value="KRAB domain (Kruppel-associated box)"/>
    <property type="match status" value="2"/>
</dbReference>
<accession>A0AAV7P688</accession>
<feature type="domain" description="C2H2-type" evidence="16">
    <location>
        <begin position="545"/>
        <end position="572"/>
    </location>
</feature>
<feature type="domain" description="C2H2-type" evidence="16">
    <location>
        <begin position="772"/>
        <end position="799"/>
    </location>
</feature>
<dbReference type="FunFam" id="3.30.160.60:FF:001498">
    <property type="entry name" value="Zinc finger protein 404"/>
    <property type="match status" value="1"/>
</dbReference>
<reference evidence="18" key="1">
    <citation type="journal article" date="2022" name="bioRxiv">
        <title>Sequencing and chromosome-scale assembly of the giantPleurodeles waltlgenome.</title>
        <authorList>
            <person name="Brown T."/>
            <person name="Elewa A."/>
            <person name="Iarovenko S."/>
            <person name="Subramanian E."/>
            <person name="Araus A.J."/>
            <person name="Petzold A."/>
            <person name="Susuki M."/>
            <person name="Suzuki K.-i.T."/>
            <person name="Hayashi T."/>
            <person name="Toyoda A."/>
            <person name="Oliveira C."/>
            <person name="Osipova E."/>
            <person name="Leigh N.D."/>
            <person name="Simon A."/>
            <person name="Yun M.H."/>
        </authorList>
    </citation>
    <scope>NUCLEOTIDE SEQUENCE</scope>
    <source>
        <strain evidence="18">20211129_DDA</strain>
        <tissue evidence="18">Liver</tissue>
    </source>
</reference>
<feature type="domain" description="C2H2-type" evidence="16">
    <location>
        <begin position="1167"/>
        <end position="1194"/>
    </location>
</feature>
<evidence type="ECO:0000256" key="15">
    <source>
        <dbReference type="SAM" id="MobiDB-lite"/>
    </source>
</evidence>
<feature type="region of interest" description="Disordered" evidence="15">
    <location>
        <begin position="192"/>
        <end position="230"/>
    </location>
</feature>
<feature type="domain" description="C2H2-type" evidence="16">
    <location>
        <begin position="744"/>
        <end position="771"/>
    </location>
</feature>
<dbReference type="FunFam" id="3.30.160.60:FF:000638">
    <property type="entry name" value="Zinc finger protein 184"/>
    <property type="match status" value="1"/>
</dbReference>
<feature type="domain" description="C2H2-type" evidence="16">
    <location>
        <begin position="800"/>
        <end position="827"/>
    </location>
</feature>
<evidence type="ECO:0000256" key="10">
    <source>
        <dbReference type="ARBA" id="ARBA00023015"/>
    </source>
</evidence>
<proteinExistence type="inferred from homology"/>
<keyword evidence="11" id="KW-0238">DNA-binding</keyword>
<feature type="domain" description="C2H2-type" evidence="16">
    <location>
        <begin position="601"/>
        <end position="628"/>
    </location>
</feature>
<keyword evidence="6" id="KW-0677">Repeat</keyword>
<feature type="compositionally biased region" description="Basic and acidic residues" evidence="15">
    <location>
        <begin position="665"/>
        <end position="681"/>
    </location>
</feature>
<dbReference type="SUPFAM" id="SSF57667">
    <property type="entry name" value="beta-beta-alpha zinc fingers"/>
    <property type="match status" value="14"/>
</dbReference>
<evidence type="ECO:0000256" key="14">
    <source>
        <dbReference type="PROSITE-ProRule" id="PRU00042"/>
    </source>
</evidence>
<dbReference type="FunFam" id="3.30.160.60:FF:000139">
    <property type="entry name" value="zinc finger protein 1 homolog"/>
    <property type="match status" value="1"/>
</dbReference>
<feature type="domain" description="KRAB" evidence="17">
    <location>
        <begin position="1251"/>
        <end position="1320"/>
    </location>
</feature>
<evidence type="ECO:0000256" key="1">
    <source>
        <dbReference type="ARBA" id="ARBA00003767"/>
    </source>
</evidence>
<dbReference type="InterPro" id="IPR013087">
    <property type="entry name" value="Znf_C2H2_type"/>
</dbReference>
<dbReference type="FunFam" id="3.30.160.60:FF:000671">
    <property type="entry name" value="Zinc finger protein 26"/>
    <property type="match status" value="1"/>
</dbReference>
<feature type="domain" description="C2H2-type" evidence="16">
    <location>
        <begin position="1458"/>
        <end position="1485"/>
    </location>
</feature>
<feature type="domain" description="C2H2-type" evidence="16">
    <location>
        <begin position="347"/>
        <end position="374"/>
    </location>
</feature>
<feature type="domain" description="C2H2-type" evidence="16">
    <location>
        <begin position="629"/>
        <end position="656"/>
    </location>
</feature>
<feature type="region of interest" description="Disordered" evidence="15">
    <location>
        <begin position="1043"/>
        <end position="1073"/>
    </location>
</feature>
<evidence type="ECO:0000256" key="9">
    <source>
        <dbReference type="ARBA" id="ARBA00022843"/>
    </source>
</evidence>
<evidence type="ECO:0000256" key="5">
    <source>
        <dbReference type="ARBA" id="ARBA00022723"/>
    </source>
</evidence>
<evidence type="ECO:0000256" key="12">
    <source>
        <dbReference type="ARBA" id="ARBA00023163"/>
    </source>
</evidence>
<dbReference type="FunFam" id="3.30.160.60:FF:000198">
    <property type="entry name" value="zinc finger protein 10 isoform X1"/>
    <property type="match status" value="2"/>
</dbReference>
<dbReference type="InterPro" id="IPR036236">
    <property type="entry name" value="Znf_C2H2_sf"/>
</dbReference>
<gene>
    <name evidence="18" type="ORF">NDU88_008857</name>
</gene>
<dbReference type="PANTHER" id="PTHR24376">
    <property type="entry name" value="ZINC FINGER PROTEIN"/>
    <property type="match status" value="1"/>
</dbReference>
<sequence length="1522" mass="173162">MRLRYKGPHALREEAHCCGKADPLHQPNPVNQNTLVPSHYFIEVRAGRVHTQGEDLRMDWAKPSNADVPIPAERRKVLEKLKQGNDQEERIVKLEISTSFDVKWQISNSEKEKRLDNCPAEDKPDTCLREFKNEDFFKEVGSYISHACDRVSMHQPETRHPPPCTVSDQFAVYNLPHKSAFWKINRMREGGRLGADSGPAAQAEGSMDKDMEGELQKGFSTKQEPQDASVGDHKDNLFMPSVVPDHCRSGVDAGQRLGGPAGAQPNPSNLYNAICKVENHVVEEERDPPSLCTDSVKSCTSKKTFKLNPKKAPGERPFSCSECGKNFLRGADLAKHLRTHLGRVRAYVCNVCGKCFRRNTSLIIHERIHTGERPYQCIQCGKSFIQRQHLTTHQKIHTGERPFQCIECGKGFRWRSELIKHQKNHIEKAADTFDDIATSFPKEEWMEFEEWQKELYRNVMRETSETLISLGEGLIDKALGEKRLGKSPEKLEPREAFPGEQNCSDHISENHRGSAANAEPANAMNCGNTTLLAPPITPKVEQTCAACAECGKIFYNKRTLKAHLQAHSGERTFICNVCGKCFRRHASLQIHERIHTGERPYQCGQCGKSFIQRQHLTTHQKIHTGVRAFHCSDCGKGFRWKSELLKHERVHIEQKLKVPPSDSVTDLKQERTDSEVKRKEGAGGNPEAAECQDKLKPDPQGPEEAQTPETSKAIATGKLVSSRSGKSILRSARTKAPKIDRTPAECAECGKIFYNKRTLKTHLQAHSGERSYICNVCGKSFRRHTSLQIHERIHTGERPYKCPECGKSFIQRQHLTTHLKIHTGERAFHCSDCGKGFRWKSELLKHERVHLEKVSETTVKQETRATRTSRIRAGSENDTLKGPESRVFSKRAKLLRRRNPLKAEKAQTCGECGKTFINKRTLRAHQRVHTGERSYICNVCGKSFRRHTSLLIHERIHTGERPYQCAQCGKTFIQRQHLTTHQKTHTGERAFHCPTCGKGFRWRSELLKHQSIHMQQTPAAVPFSKEERMHLDEGQECYRNGKENVEHSSAGNRKCSEGSGALGPSSKESKHCVPLNTEGRQELERLQENSGDELQKSIEGEIGIPTENRPHIPADNEESCMNQKSFPIAKPAHTKERLFPCTQCERSFVRSYDLMKHQRNHKSARPYICNACGKCFRRNTSLIIHERIHTGERPYQCAQCGKSFVQRQHLTTHLKTHTGERPFPCVQCGKSFRWRSELVKHQRVHIGEVPVTFDDIASCFSEEWKDLEEWQKELYKNMMKENSEALMQLAGESWINKPGKANQARNSAEVDSQVVVPGAPQDRAEQGSEGEPNSEGQTRERLGDGQDESTDGAHGFSVQENQLVEQSIPSEKGPHVSHKSLPILGQGLHLMDRQKIGCEKLFPCTECERTFTRSSNLIKHQRAHRGDRPYVCNACGKCFRRNTSLIIHKRIHTGERPYKCKECGKNFVQRQHLTTHLKTHTGERPYPCPECEKGFRWRSELLKHQKVHEVPDPSQGTEYTRG</sequence>
<keyword evidence="7 14" id="KW-0863">Zinc-finger</keyword>
<dbReference type="FunFam" id="3.30.160.60:FF:000100">
    <property type="entry name" value="Zinc finger 45-like"/>
    <property type="match status" value="1"/>
</dbReference>
<name>A0AAV7P688_PLEWA</name>
<keyword evidence="10" id="KW-0805">Transcription regulation</keyword>
<feature type="domain" description="C2H2-type" evidence="16">
    <location>
        <begin position="1223"/>
        <end position="1250"/>
    </location>
</feature>
<organism evidence="18 19">
    <name type="scientific">Pleurodeles waltl</name>
    <name type="common">Iberian ribbed newt</name>
    <dbReference type="NCBI Taxonomy" id="8319"/>
    <lineage>
        <taxon>Eukaryota</taxon>
        <taxon>Metazoa</taxon>
        <taxon>Chordata</taxon>
        <taxon>Craniata</taxon>
        <taxon>Vertebrata</taxon>
        <taxon>Euteleostomi</taxon>
        <taxon>Amphibia</taxon>
        <taxon>Batrachia</taxon>
        <taxon>Caudata</taxon>
        <taxon>Salamandroidea</taxon>
        <taxon>Salamandridae</taxon>
        <taxon>Pleurodelinae</taxon>
        <taxon>Pleurodeles</taxon>
    </lineage>
</organism>
<dbReference type="EMBL" id="JANPWB010000012">
    <property type="protein sequence ID" value="KAJ1120695.1"/>
    <property type="molecule type" value="Genomic_DNA"/>
</dbReference>
<feature type="compositionally biased region" description="Basic and acidic residues" evidence="15">
    <location>
        <begin position="206"/>
        <end position="215"/>
    </location>
</feature>
<dbReference type="GO" id="GO:0000978">
    <property type="term" value="F:RNA polymerase II cis-regulatory region sequence-specific DNA binding"/>
    <property type="evidence" value="ECO:0007669"/>
    <property type="project" value="TreeGrafter"/>
</dbReference>
<evidence type="ECO:0000256" key="11">
    <source>
        <dbReference type="ARBA" id="ARBA00023125"/>
    </source>
</evidence>
<comment type="caution">
    <text evidence="18">The sequence shown here is derived from an EMBL/GenBank/DDBJ whole genome shotgun (WGS) entry which is preliminary data.</text>
</comment>
<dbReference type="InterPro" id="IPR036051">
    <property type="entry name" value="KRAB_dom_sf"/>
</dbReference>
<feature type="domain" description="C2H2-type" evidence="16">
    <location>
        <begin position="1195"/>
        <end position="1222"/>
    </location>
</feature>
<evidence type="ECO:0000256" key="2">
    <source>
        <dbReference type="ARBA" id="ARBA00004123"/>
    </source>
</evidence>
<dbReference type="CDD" id="cd07765">
    <property type="entry name" value="KRAB_A-box"/>
    <property type="match status" value="2"/>
</dbReference>
<feature type="domain" description="C2H2-type" evidence="16">
    <location>
        <begin position="1430"/>
        <end position="1457"/>
    </location>
</feature>
<dbReference type="PANTHER" id="PTHR24376:SF185">
    <property type="entry name" value="ZINC FINGER PROTEIN 786"/>
    <property type="match status" value="1"/>
</dbReference>
<dbReference type="SMART" id="SM00349">
    <property type="entry name" value="KRAB"/>
    <property type="match status" value="2"/>
</dbReference>